<feature type="signal peptide" evidence="1">
    <location>
        <begin position="1"/>
        <end position="22"/>
    </location>
</feature>
<name>A0A4R2TQX0_9FIRM</name>
<comment type="caution">
    <text evidence="2">The sequence shown here is derived from an EMBL/GenBank/DDBJ whole genome shotgun (WGS) entry which is preliminary data.</text>
</comment>
<dbReference type="PANTHER" id="PTHR47245">
    <property type="entry name" value="PEPTIDYLPROLYL ISOMERASE"/>
    <property type="match status" value="1"/>
</dbReference>
<sequence>MQKKMVAIITALILLVSLSACTKNEEVINPIDEPSIDVVATVNGVEIKWDQFKTMVDDMKLYYQQFNLDFDSDDNKELLSMLEGEALNILIQEELVYRYALENNYEVSDEEIDKEIELFKSQFDSEEEFLEVLGSNGLTLDTFRVKITRDKVLSDYTKNEMRDVDVTEEELLSLYEEYKNRLEELPPLEEIRARLEDEINQQKFLERFEELINYLKSKSEIEIFI</sequence>
<dbReference type="Proteomes" id="UP000295504">
    <property type="component" value="Unassembled WGS sequence"/>
</dbReference>
<reference evidence="2 3" key="1">
    <citation type="submission" date="2019-03" db="EMBL/GenBank/DDBJ databases">
        <title>Genomic Encyclopedia of Type Strains, Phase IV (KMG-IV): sequencing the most valuable type-strain genomes for metagenomic binning, comparative biology and taxonomic classification.</title>
        <authorList>
            <person name="Goeker M."/>
        </authorList>
    </citation>
    <scope>NUCLEOTIDE SEQUENCE [LARGE SCALE GENOMIC DNA]</scope>
    <source>
        <strain evidence="2 3">DSM 100013</strain>
    </source>
</reference>
<keyword evidence="1" id="KW-0732">Signal</keyword>
<evidence type="ECO:0000313" key="2">
    <source>
        <dbReference type="EMBL" id="TCQ05207.1"/>
    </source>
</evidence>
<dbReference type="EMBL" id="SLYC01000005">
    <property type="protein sequence ID" value="TCQ05207.1"/>
    <property type="molecule type" value="Genomic_DNA"/>
</dbReference>
<gene>
    <name evidence="2" type="ORF">EDD79_100522</name>
</gene>
<dbReference type="RefSeq" id="WP_132847678.1">
    <property type="nucleotide sequence ID" value="NZ_CP058648.1"/>
</dbReference>
<evidence type="ECO:0000256" key="1">
    <source>
        <dbReference type="SAM" id="SignalP"/>
    </source>
</evidence>
<proteinExistence type="predicted"/>
<dbReference type="PANTHER" id="PTHR47245:SF2">
    <property type="entry name" value="PEPTIDYL-PROLYL CIS-TRANS ISOMERASE HP_0175-RELATED"/>
    <property type="match status" value="1"/>
</dbReference>
<keyword evidence="3" id="KW-1185">Reference proteome</keyword>
<dbReference type="AlphaFoldDB" id="A0A4R2TQX0"/>
<protein>
    <submittedName>
        <fullName evidence="2">SurA-like protein</fullName>
    </submittedName>
</protein>
<dbReference type="InterPro" id="IPR050245">
    <property type="entry name" value="PrsA_foldase"/>
</dbReference>
<dbReference type="SUPFAM" id="SSF109998">
    <property type="entry name" value="Triger factor/SurA peptide-binding domain-like"/>
    <property type="match status" value="1"/>
</dbReference>
<dbReference type="Gene3D" id="1.10.4030.10">
    <property type="entry name" value="Porin chaperone SurA, peptide-binding domain"/>
    <property type="match status" value="1"/>
</dbReference>
<organism evidence="2 3">
    <name type="scientific">Serpentinicella alkaliphila</name>
    <dbReference type="NCBI Taxonomy" id="1734049"/>
    <lineage>
        <taxon>Bacteria</taxon>
        <taxon>Bacillati</taxon>
        <taxon>Bacillota</taxon>
        <taxon>Clostridia</taxon>
        <taxon>Peptostreptococcales</taxon>
        <taxon>Natronincolaceae</taxon>
        <taxon>Serpentinicella</taxon>
    </lineage>
</organism>
<dbReference type="InterPro" id="IPR027304">
    <property type="entry name" value="Trigger_fact/SurA_dom_sf"/>
</dbReference>
<accession>A0A4R2TQX0</accession>
<dbReference type="OrthoDB" id="1957004at2"/>
<dbReference type="PROSITE" id="PS51257">
    <property type="entry name" value="PROKAR_LIPOPROTEIN"/>
    <property type="match status" value="1"/>
</dbReference>
<feature type="chain" id="PRO_5020529472" evidence="1">
    <location>
        <begin position="23"/>
        <end position="225"/>
    </location>
</feature>
<dbReference type="Pfam" id="PF13624">
    <property type="entry name" value="SurA_N_3"/>
    <property type="match status" value="1"/>
</dbReference>
<evidence type="ECO:0000313" key="3">
    <source>
        <dbReference type="Proteomes" id="UP000295504"/>
    </source>
</evidence>